<accession>A0ABQ2N025</accession>
<proteinExistence type="predicted"/>
<protein>
    <recommendedName>
        <fullName evidence="3">Phage tail protein</fullName>
    </recommendedName>
</protein>
<dbReference type="Proteomes" id="UP000638043">
    <property type="component" value="Unassembled WGS sequence"/>
</dbReference>
<sequence length="369" mass="39475">MDYGWTAFIYETRSGQIELPVELSSSSATRLLTGQGTGSHGIRAQGMSRALLREISEGNRWSLAIGWADDPSFCAYAGVIQGRRLDDETDTATVKTRELPSAMFGDRSFFGVNQYEPVNGKLTITNRSYSGAVRAMLAACMAPSSEWAFPIDLPADGTGSFSKTAKHEEALTLADLLQIVRDMGQEIDFRPYFSGSTVRHQTRVASKINTGVGADLPARAPGSLLVGLSREDDWTDQHTGVGAFGNGQGQVRPYAYAPSSGSGATLTPVRDSFVTFPDIEVPEGDTAAQAHLQAAADAEYARTKGSVESTSFGISIWGVGPQIAEPGKLLNLWSYGGLALEDGLTQKRVTGLRVDLSTMITPEVESYAA</sequence>
<evidence type="ECO:0000313" key="2">
    <source>
        <dbReference type="Proteomes" id="UP000638043"/>
    </source>
</evidence>
<comment type="caution">
    <text evidence="1">The sequence shown here is derived from an EMBL/GenBank/DDBJ whole genome shotgun (WGS) entry which is preliminary data.</text>
</comment>
<organism evidence="1 2">
    <name type="scientific">Microbacterium nanhaiense</name>
    <dbReference type="NCBI Taxonomy" id="1301026"/>
    <lineage>
        <taxon>Bacteria</taxon>
        <taxon>Bacillati</taxon>
        <taxon>Actinomycetota</taxon>
        <taxon>Actinomycetes</taxon>
        <taxon>Micrococcales</taxon>
        <taxon>Microbacteriaceae</taxon>
        <taxon>Microbacterium</taxon>
    </lineage>
</organism>
<name>A0ABQ2N025_9MICO</name>
<gene>
    <name evidence="1" type="ORF">GCM10010910_01430</name>
</gene>
<dbReference type="EMBL" id="BMMQ01000001">
    <property type="protein sequence ID" value="GGO59149.1"/>
    <property type="molecule type" value="Genomic_DNA"/>
</dbReference>
<keyword evidence="2" id="KW-1185">Reference proteome</keyword>
<reference evidence="2" key="1">
    <citation type="journal article" date="2019" name="Int. J. Syst. Evol. Microbiol.">
        <title>The Global Catalogue of Microorganisms (GCM) 10K type strain sequencing project: providing services to taxonomists for standard genome sequencing and annotation.</title>
        <authorList>
            <consortium name="The Broad Institute Genomics Platform"/>
            <consortium name="The Broad Institute Genome Sequencing Center for Infectious Disease"/>
            <person name="Wu L."/>
            <person name="Ma J."/>
        </authorList>
    </citation>
    <scope>NUCLEOTIDE SEQUENCE [LARGE SCALE GENOMIC DNA]</scope>
    <source>
        <strain evidence="2">CGMCC 4.7181</strain>
    </source>
</reference>
<evidence type="ECO:0008006" key="3">
    <source>
        <dbReference type="Google" id="ProtNLM"/>
    </source>
</evidence>
<evidence type="ECO:0000313" key="1">
    <source>
        <dbReference type="EMBL" id="GGO59149.1"/>
    </source>
</evidence>